<dbReference type="Pfam" id="PF02518">
    <property type="entry name" value="HATPase_c"/>
    <property type="match status" value="1"/>
</dbReference>
<dbReference type="CDD" id="cd16917">
    <property type="entry name" value="HATPase_UhpB-NarQ-NarX-like"/>
    <property type="match status" value="1"/>
</dbReference>
<proteinExistence type="predicted"/>
<keyword evidence="4" id="KW-0472">Membrane</keyword>
<protein>
    <submittedName>
        <fullName evidence="7">Sensor histidine kinase</fullName>
    </submittedName>
</protein>
<dbReference type="Gene3D" id="1.20.5.1930">
    <property type="match status" value="1"/>
</dbReference>
<dbReference type="SMART" id="SM00387">
    <property type="entry name" value="HATPase_c"/>
    <property type="match status" value="1"/>
</dbReference>
<reference evidence="7 8" key="2">
    <citation type="submission" date="2019-09" db="EMBL/GenBank/DDBJ databases">
        <authorList>
            <person name="Jin C."/>
        </authorList>
    </citation>
    <scope>NUCLEOTIDE SEQUENCE [LARGE SCALE GENOMIC DNA]</scope>
    <source>
        <strain evidence="7 8">BN140078</strain>
    </source>
</reference>
<feature type="domain" description="Histidine kinase" evidence="6">
    <location>
        <begin position="471"/>
        <end position="664"/>
    </location>
</feature>
<dbReference type="GO" id="GO:0000155">
    <property type="term" value="F:phosphorelay sensor kinase activity"/>
    <property type="evidence" value="ECO:0007669"/>
    <property type="project" value="InterPro"/>
</dbReference>
<dbReference type="Gene3D" id="1.25.40.10">
    <property type="entry name" value="Tetratricopeptide repeat domain"/>
    <property type="match status" value="1"/>
</dbReference>
<dbReference type="InterPro" id="IPR050482">
    <property type="entry name" value="Sensor_HK_TwoCompSys"/>
</dbReference>
<keyword evidence="1" id="KW-0808">Transferase</keyword>
<keyword evidence="2 7" id="KW-0418">Kinase</keyword>
<reference evidence="7 8" key="1">
    <citation type="submission" date="2019-09" db="EMBL/GenBank/DDBJ databases">
        <title>Chitinophaga ginsengihumi sp. nov., isolated from soil of ginseng rhizosphere.</title>
        <authorList>
            <person name="Lee J."/>
        </authorList>
    </citation>
    <scope>NUCLEOTIDE SEQUENCE [LARGE SCALE GENOMIC DNA]</scope>
    <source>
        <strain evidence="7 8">BN140078</strain>
    </source>
</reference>
<dbReference type="InterPro" id="IPR011712">
    <property type="entry name" value="Sig_transdc_His_kin_sub3_dim/P"/>
</dbReference>
<dbReference type="InterPro" id="IPR003594">
    <property type="entry name" value="HATPase_dom"/>
</dbReference>
<sequence>MVKLFYTCCLICVAFCSYAQVLPLNEQRYADSLKNRLQSNNPDAEKAKASFLLSEYWSAKDSTQANQYLQQGLQLSHNDPWLLAIYGYYHAHVLGRAHIDEAARSYLQADSLLKAFKTKEASLFRAKCWHNYAVLQKLKDDHKAYTDILLNKAIPLAREAGDSIYVGKNYLDLAIAFKNLVEFPQAEPYILRAIDVLRHAHAPAEQLLPAYHTLSENYVLSGQSDKAKPFLDSIRILLTPYPESDAWLDYYAATGMYLTVAEKFDESLVQIEKGITLARKLKEAYPEQRLLLQKFYALYNRKSFADARDVLLNLTGKKEFMALTANRLQLCYGLAETYVGLNDMKPAYQWLKQYAALSDSVSSSKLVSDVNALEVKFHNAENQQKIAELEAFKQKAALRESNQRLTNWLLGSLSLFLLITFAFLWYYYKNKQKLAAQKEINHHQQMKEMQQQQQLHMAQALLEGQEQERSRVARDLHDGLGGMLAAVKIKLSGHAGEETNGFHYNKLEGVIDQLDQSVHELRRIARNMMPESLLKFGLETALKDLCESMMTTEMQIEFQAFSIDSGMPMSAQVAIYRIIQEALSNALRHAKASRIILQCSQNDKMFFITVEDNGKGFDVNKLHQHKGIGFSNIRNRVEYMKGKLEVSSTINEGTVINIELNVEG</sequence>
<keyword evidence="4" id="KW-0812">Transmembrane</keyword>
<evidence type="ECO:0000313" key="7">
    <source>
        <dbReference type="EMBL" id="KAA2245457.1"/>
    </source>
</evidence>
<feature type="chain" id="PRO_5022859065" evidence="5">
    <location>
        <begin position="20"/>
        <end position="664"/>
    </location>
</feature>
<dbReference type="SUPFAM" id="SSF55874">
    <property type="entry name" value="ATPase domain of HSP90 chaperone/DNA topoisomerase II/histidine kinase"/>
    <property type="match status" value="1"/>
</dbReference>
<dbReference type="GO" id="GO:0016020">
    <property type="term" value="C:membrane"/>
    <property type="evidence" value="ECO:0007669"/>
    <property type="project" value="InterPro"/>
</dbReference>
<evidence type="ECO:0000256" key="3">
    <source>
        <dbReference type="ARBA" id="ARBA00023012"/>
    </source>
</evidence>
<dbReference type="Gene3D" id="3.30.565.10">
    <property type="entry name" value="Histidine kinase-like ATPase, C-terminal domain"/>
    <property type="match status" value="1"/>
</dbReference>
<organism evidence="7 8">
    <name type="scientific">Chitinophaga agrisoli</name>
    <dbReference type="NCBI Taxonomy" id="2607653"/>
    <lineage>
        <taxon>Bacteria</taxon>
        <taxon>Pseudomonadati</taxon>
        <taxon>Bacteroidota</taxon>
        <taxon>Chitinophagia</taxon>
        <taxon>Chitinophagales</taxon>
        <taxon>Chitinophagaceae</taxon>
        <taxon>Chitinophaga</taxon>
    </lineage>
</organism>
<dbReference type="InterPro" id="IPR036890">
    <property type="entry name" value="HATPase_C_sf"/>
</dbReference>
<dbReference type="RefSeq" id="WP_149836846.1">
    <property type="nucleotide sequence ID" value="NZ_VUOC01000001.1"/>
</dbReference>
<dbReference type="PANTHER" id="PTHR24421:SF59">
    <property type="entry name" value="OXYGEN SENSOR HISTIDINE KINASE NREB"/>
    <property type="match status" value="1"/>
</dbReference>
<feature type="signal peptide" evidence="5">
    <location>
        <begin position="1"/>
        <end position="19"/>
    </location>
</feature>
<dbReference type="InterPro" id="IPR005467">
    <property type="entry name" value="His_kinase_dom"/>
</dbReference>
<evidence type="ECO:0000256" key="2">
    <source>
        <dbReference type="ARBA" id="ARBA00022777"/>
    </source>
</evidence>
<evidence type="ECO:0000256" key="4">
    <source>
        <dbReference type="SAM" id="Phobius"/>
    </source>
</evidence>
<dbReference type="EMBL" id="VUOC01000001">
    <property type="protein sequence ID" value="KAA2245457.1"/>
    <property type="molecule type" value="Genomic_DNA"/>
</dbReference>
<gene>
    <name evidence="7" type="ORF">F0L74_05730</name>
</gene>
<dbReference type="PROSITE" id="PS50109">
    <property type="entry name" value="HIS_KIN"/>
    <property type="match status" value="1"/>
</dbReference>
<dbReference type="Proteomes" id="UP000324611">
    <property type="component" value="Unassembled WGS sequence"/>
</dbReference>
<accession>A0A5B2W4V2</accession>
<comment type="caution">
    <text evidence="7">The sequence shown here is derived from an EMBL/GenBank/DDBJ whole genome shotgun (WGS) entry which is preliminary data.</text>
</comment>
<keyword evidence="5" id="KW-0732">Signal</keyword>
<dbReference type="PANTHER" id="PTHR24421">
    <property type="entry name" value="NITRATE/NITRITE SENSOR PROTEIN NARX-RELATED"/>
    <property type="match status" value="1"/>
</dbReference>
<evidence type="ECO:0000313" key="8">
    <source>
        <dbReference type="Proteomes" id="UP000324611"/>
    </source>
</evidence>
<dbReference type="SUPFAM" id="SSF48452">
    <property type="entry name" value="TPR-like"/>
    <property type="match status" value="1"/>
</dbReference>
<dbReference type="AlphaFoldDB" id="A0A5B2W4V2"/>
<evidence type="ECO:0000259" key="6">
    <source>
        <dbReference type="PROSITE" id="PS50109"/>
    </source>
</evidence>
<dbReference type="InterPro" id="IPR011990">
    <property type="entry name" value="TPR-like_helical_dom_sf"/>
</dbReference>
<name>A0A5B2W4V2_9BACT</name>
<keyword evidence="8" id="KW-1185">Reference proteome</keyword>
<keyword evidence="3" id="KW-0902">Two-component regulatory system</keyword>
<evidence type="ECO:0000256" key="5">
    <source>
        <dbReference type="SAM" id="SignalP"/>
    </source>
</evidence>
<keyword evidence="4" id="KW-1133">Transmembrane helix</keyword>
<evidence type="ECO:0000256" key="1">
    <source>
        <dbReference type="ARBA" id="ARBA00022679"/>
    </source>
</evidence>
<feature type="transmembrane region" description="Helical" evidence="4">
    <location>
        <begin position="408"/>
        <end position="428"/>
    </location>
</feature>
<dbReference type="Pfam" id="PF07730">
    <property type="entry name" value="HisKA_3"/>
    <property type="match status" value="1"/>
</dbReference>
<dbReference type="GO" id="GO:0046983">
    <property type="term" value="F:protein dimerization activity"/>
    <property type="evidence" value="ECO:0007669"/>
    <property type="project" value="InterPro"/>
</dbReference>